<dbReference type="EMBL" id="JANBOI010000295">
    <property type="protein sequence ID" value="KAJ1731742.1"/>
    <property type="molecule type" value="Genomic_DNA"/>
</dbReference>
<organism evidence="2 3">
    <name type="scientific">Coemansia biformis</name>
    <dbReference type="NCBI Taxonomy" id="1286918"/>
    <lineage>
        <taxon>Eukaryota</taxon>
        <taxon>Fungi</taxon>
        <taxon>Fungi incertae sedis</taxon>
        <taxon>Zoopagomycota</taxon>
        <taxon>Kickxellomycotina</taxon>
        <taxon>Kickxellomycetes</taxon>
        <taxon>Kickxellales</taxon>
        <taxon>Kickxellaceae</taxon>
        <taxon>Coemansia</taxon>
    </lineage>
</organism>
<feature type="compositionally biased region" description="Polar residues" evidence="1">
    <location>
        <begin position="7"/>
        <end position="18"/>
    </location>
</feature>
<name>A0A9W7YF37_9FUNG</name>
<protein>
    <submittedName>
        <fullName evidence="2">Uncharacterized protein</fullName>
    </submittedName>
</protein>
<dbReference type="AlphaFoldDB" id="A0A9W7YF37"/>
<dbReference type="Proteomes" id="UP001143981">
    <property type="component" value="Unassembled WGS sequence"/>
</dbReference>
<sequence>MLVHATRSPQARTPTQSGLEPAEGLHLLSSCDGDADPFKACASPADYARRALFATTSRLLACLVNESLVDAFYVGPGTGGVPSHLLLLPRGSSPGASRNRGSIAVQLRHKPVLGRPPAGQEASALPQVRLLDPEDIGMGQWIQSEDAGAMAPVADAGQIMRLVGQWNAYSQASVAALCSELASSTSHQTHAYMHRRPDPDIKTSKAIEWEQSIVEGHATHPMHRARHAEPPLAPVDPNTELNQLQLAF</sequence>
<accession>A0A9W7YF37</accession>
<dbReference type="OrthoDB" id="2117718at2759"/>
<evidence type="ECO:0000313" key="2">
    <source>
        <dbReference type="EMBL" id="KAJ1731742.1"/>
    </source>
</evidence>
<proteinExistence type="predicted"/>
<feature type="region of interest" description="Disordered" evidence="1">
    <location>
        <begin position="1"/>
        <end position="20"/>
    </location>
</feature>
<comment type="caution">
    <text evidence="2">The sequence shown here is derived from an EMBL/GenBank/DDBJ whole genome shotgun (WGS) entry which is preliminary data.</text>
</comment>
<evidence type="ECO:0000256" key="1">
    <source>
        <dbReference type="SAM" id="MobiDB-lite"/>
    </source>
</evidence>
<evidence type="ECO:0000313" key="3">
    <source>
        <dbReference type="Proteomes" id="UP001143981"/>
    </source>
</evidence>
<keyword evidence="3" id="KW-1185">Reference proteome</keyword>
<gene>
    <name evidence="2" type="ORF">LPJ61_002384</name>
</gene>
<feature type="non-terminal residue" evidence="2">
    <location>
        <position position="248"/>
    </location>
</feature>
<reference evidence="2" key="1">
    <citation type="submission" date="2022-07" db="EMBL/GenBank/DDBJ databases">
        <title>Phylogenomic reconstructions and comparative analyses of Kickxellomycotina fungi.</title>
        <authorList>
            <person name="Reynolds N.K."/>
            <person name="Stajich J.E."/>
            <person name="Barry K."/>
            <person name="Grigoriev I.V."/>
            <person name="Crous P."/>
            <person name="Smith M.E."/>
        </authorList>
    </citation>
    <scope>NUCLEOTIDE SEQUENCE</scope>
    <source>
        <strain evidence="2">BCRC 34381</strain>
    </source>
</reference>